<dbReference type="EMBL" id="JACHLK010000004">
    <property type="protein sequence ID" value="MBB6559746.1"/>
    <property type="molecule type" value="Genomic_DNA"/>
</dbReference>
<dbReference type="InterPro" id="IPR009009">
    <property type="entry name" value="RlpA-like_DPBB"/>
</dbReference>
<evidence type="ECO:0000259" key="6">
    <source>
        <dbReference type="Pfam" id="PF03330"/>
    </source>
</evidence>
<keyword evidence="1 3" id="KW-0456">Lyase</keyword>
<dbReference type="GO" id="GO:0008932">
    <property type="term" value="F:lytic endotransglycosylase activity"/>
    <property type="evidence" value="ECO:0007669"/>
    <property type="project" value="UniProtKB-UniRule"/>
</dbReference>
<feature type="region of interest" description="Disordered" evidence="5">
    <location>
        <begin position="133"/>
        <end position="156"/>
    </location>
</feature>
<evidence type="ECO:0000256" key="4">
    <source>
        <dbReference type="RuleBase" id="RU003495"/>
    </source>
</evidence>
<dbReference type="AlphaFoldDB" id="A0A7X0PDU4"/>
<dbReference type="NCBIfam" id="TIGR00413">
    <property type="entry name" value="rlpA"/>
    <property type="match status" value="1"/>
</dbReference>
<dbReference type="GO" id="GO:0000270">
    <property type="term" value="P:peptidoglycan metabolic process"/>
    <property type="evidence" value="ECO:0007669"/>
    <property type="project" value="UniProtKB-UniRule"/>
</dbReference>
<evidence type="ECO:0000256" key="3">
    <source>
        <dbReference type="HAMAP-Rule" id="MF_02071"/>
    </source>
</evidence>
<evidence type="ECO:0000256" key="2">
    <source>
        <dbReference type="ARBA" id="ARBA00023316"/>
    </source>
</evidence>
<comment type="caution">
    <text evidence="7">The sequence shown here is derived from an EMBL/GenBank/DDBJ whole genome shotgun (WGS) entry which is preliminary data.</text>
</comment>
<protein>
    <recommendedName>
        <fullName evidence="3">Endolytic peptidoglycan transglycosylase RlpA</fullName>
        <ecNumber evidence="3">4.2.2.-</ecNumber>
    </recommendedName>
</protein>
<dbReference type="InterPro" id="IPR036908">
    <property type="entry name" value="RlpA-like_sf"/>
</dbReference>
<sequence>MEEEEDDDAVADAYEGPLETGLASWYGQRFHRRRTASGELFDMNAMTAAHRTLAFGTRICVRDRETGKGVVVRVNDRGPHVANRIVDLSRGAALALGVQGGLKPVDVFPVGGDAVTCPPVPLDTLPQRFALPEAREAQAPAASGRRTGTPRLLRSP</sequence>
<organism evidence="7 8">
    <name type="scientific">Acidovorax soli</name>
    <dbReference type="NCBI Taxonomy" id="592050"/>
    <lineage>
        <taxon>Bacteria</taxon>
        <taxon>Pseudomonadati</taxon>
        <taxon>Pseudomonadota</taxon>
        <taxon>Betaproteobacteria</taxon>
        <taxon>Burkholderiales</taxon>
        <taxon>Comamonadaceae</taxon>
        <taxon>Acidovorax</taxon>
    </lineage>
</organism>
<accession>A0A7X0PDU4</accession>
<reference evidence="7 8" key="1">
    <citation type="submission" date="2020-08" db="EMBL/GenBank/DDBJ databases">
        <title>Functional genomics of gut bacteria from endangered species of beetles.</title>
        <authorList>
            <person name="Carlos-Shanley C."/>
        </authorList>
    </citation>
    <scope>NUCLEOTIDE SEQUENCE [LARGE SCALE GENOMIC DNA]</scope>
    <source>
        <strain evidence="7 8">S00198</strain>
    </source>
</reference>
<dbReference type="Gene3D" id="2.40.40.10">
    <property type="entry name" value="RlpA-like domain"/>
    <property type="match status" value="1"/>
</dbReference>
<evidence type="ECO:0000256" key="5">
    <source>
        <dbReference type="SAM" id="MobiDB-lite"/>
    </source>
</evidence>
<dbReference type="RefSeq" id="WP_260420212.1">
    <property type="nucleotide sequence ID" value="NZ_JACHLK010000004.1"/>
</dbReference>
<keyword evidence="8" id="KW-1185">Reference proteome</keyword>
<dbReference type="EC" id="4.2.2.-" evidence="3"/>
<dbReference type="CDD" id="cd22268">
    <property type="entry name" value="DPBB_RlpA-like"/>
    <property type="match status" value="1"/>
</dbReference>
<comment type="function">
    <text evidence="3">Lytic transglycosylase with a strong preference for naked glycan strands that lack stem peptides.</text>
</comment>
<evidence type="ECO:0000256" key="1">
    <source>
        <dbReference type="ARBA" id="ARBA00023239"/>
    </source>
</evidence>
<dbReference type="Pfam" id="PF03330">
    <property type="entry name" value="DPBB_1"/>
    <property type="match status" value="1"/>
</dbReference>
<dbReference type="PANTHER" id="PTHR34183:SF8">
    <property type="entry name" value="ENDOLYTIC PEPTIDOGLYCAN TRANSGLYCOSYLASE RLPA-RELATED"/>
    <property type="match status" value="1"/>
</dbReference>
<dbReference type="HAMAP" id="MF_02071">
    <property type="entry name" value="RlpA"/>
    <property type="match status" value="1"/>
</dbReference>
<comment type="similarity">
    <text evidence="3 4">Belongs to the RlpA family.</text>
</comment>
<dbReference type="InterPro" id="IPR012997">
    <property type="entry name" value="RplA"/>
</dbReference>
<keyword evidence="7" id="KW-0449">Lipoprotein</keyword>
<gene>
    <name evidence="3" type="primary">rlpA</name>
    <name evidence="7" type="ORF">HNP48_002418</name>
</gene>
<dbReference type="GO" id="GO:0071555">
    <property type="term" value="P:cell wall organization"/>
    <property type="evidence" value="ECO:0007669"/>
    <property type="project" value="UniProtKB-KW"/>
</dbReference>
<proteinExistence type="inferred from homology"/>
<feature type="domain" description="RlpA-like protein double-psi beta-barrel" evidence="6">
    <location>
        <begin position="20"/>
        <end position="100"/>
    </location>
</feature>
<dbReference type="InterPro" id="IPR034718">
    <property type="entry name" value="RlpA"/>
</dbReference>
<evidence type="ECO:0000313" key="8">
    <source>
        <dbReference type="Proteomes" id="UP000575083"/>
    </source>
</evidence>
<dbReference type="Proteomes" id="UP000575083">
    <property type="component" value="Unassembled WGS sequence"/>
</dbReference>
<dbReference type="PANTHER" id="PTHR34183">
    <property type="entry name" value="ENDOLYTIC PEPTIDOGLYCAN TRANSGLYCOSYLASE RLPA"/>
    <property type="match status" value="1"/>
</dbReference>
<dbReference type="SUPFAM" id="SSF50685">
    <property type="entry name" value="Barwin-like endoglucanases"/>
    <property type="match status" value="1"/>
</dbReference>
<evidence type="ECO:0000313" key="7">
    <source>
        <dbReference type="EMBL" id="MBB6559746.1"/>
    </source>
</evidence>
<name>A0A7X0PDU4_9BURK</name>
<keyword evidence="2 3" id="KW-0961">Cell wall biogenesis/degradation</keyword>